<evidence type="ECO:0000313" key="1">
    <source>
        <dbReference type="EMBL" id="GAA2107058.1"/>
    </source>
</evidence>
<dbReference type="SUPFAM" id="SSF160379">
    <property type="entry name" value="SP0830-like"/>
    <property type="match status" value="1"/>
</dbReference>
<dbReference type="EMBL" id="BAAANS010000032">
    <property type="protein sequence ID" value="GAA2107058.1"/>
    <property type="molecule type" value="Genomic_DNA"/>
</dbReference>
<dbReference type="Proteomes" id="UP001500897">
    <property type="component" value="Unassembled WGS sequence"/>
</dbReference>
<gene>
    <name evidence="1" type="ORF">GCM10009759_45780</name>
</gene>
<dbReference type="PIRSF" id="PIRSF008502">
    <property type="entry name" value="UCP008502"/>
    <property type="match status" value="1"/>
</dbReference>
<protein>
    <submittedName>
        <fullName evidence="1">DUF1697 domain-containing protein</fullName>
    </submittedName>
</protein>
<dbReference type="InterPro" id="IPR012545">
    <property type="entry name" value="DUF1697"/>
</dbReference>
<keyword evidence="2" id="KW-1185">Reference proteome</keyword>
<proteinExistence type="predicted"/>
<dbReference type="Pfam" id="PF08002">
    <property type="entry name" value="DUF1697"/>
    <property type="match status" value="1"/>
</dbReference>
<sequence>MAAPTLGRMETYIAFLRAINVGGRTVKMDRLRELFAELGLEGVRTYIQSGNVFFRSAETDRAALADRIEAGLEAGLGYPVPVMLRTVGEVEALLALEPFAAVEPSEDQRLCVLFLSEPLPEEVVAALPVASPKGDWEMIGATADAAFVVMHLRNGRLNGNPATAFPPSYRGQATSRFFHTTGKIAAAARKG</sequence>
<name>A0ABN2X826_9ACTN</name>
<reference evidence="2" key="1">
    <citation type="journal article" date="2019" name="Int. J. Syst. Evol. Microbiol.">
        <title>The Global Catalogue of Microorganisms (GCM) 10K type strain sequencing project: providing services to taxonomists for standard genome sequencing and annotation.</title>
        <authorList>
            <consortium name="The Broad Institute Genomics Platform"/>
            <consortium name="The Broad Institute Genome Sequencing Center for Infectious Disease"/>
            <person name="Wu L."/>
            <person name="Ma J."/>
        </authorList>
    </citation>
    <scope>NUCLEOTIDE SEQUENCE [LARGE SCALE GENOMIC DNA]</scope>
    <source>
        <strain evidence="2">JCM 14559</strain>
    </source>
</reference>
<dbReference type="Gene3D" id="3.30.70.1280">
    <property type="entry name" value="SP0830-like domains"/>
    <property type="match status" value="1"/>
</dbReference>
<comment type="caution">
    <text evidence="1">The sequence shown here is derived from an EMBL/GenBank/DDBJ whole genome shotgun (WGS) entry which is preliminary data.</text>
</comment>
<evidence type="ECO:0000313" key="2">
    <source>
        <dbReference type="Proteomes" id="UP001500897"/>
    </source>
</evidence>
<dbReference type="PANTHER" id="PTHR36439">
    <property type="entry name" value="BLL4334 PROTEIN"/>
    <property type="match status" value="1"/>
</dbReference>
<dbReference type="PANTHER" id="PTHR36439:SF1">
    <property type="entry name" value="DUF1697 DOMAIN-CONTAINING PROTEIN"/>
    <property type="match status" value="1"/>
</dbReference>
<organism evidence="1 2">
    <name type="scientific">Kitasatospora saccharophila</name>
    <dbReference type="NCBI Taxonomy" id="407973"/>
    <lineage>
        <taxon>Bacteria</taxon>
        <taxon>Bacillati</taxon>
        <taxon>Actinomycetota</taxon>
        <taxon>Actinomycetes</taxon>
        <taxon>Kitasatosporales</taxon>
        <taxon>Streptomycetaceae</taxon>
        <taxon>Kitasatospora</taxon>
    </lineage>
</organism>
<accession>A0ABN2X826</accession>